<feature type="region of interest" description="Disordered" evidence="6">
    <location>
        <begin position="1"/>
        <end position="21"/>
    </location>
</feature>
<sequence>MSDIDPSRIDGPGRYKTKVPSYSQETETQVVQDSVTMLSVALLYILAVVFPAVNALPLYSDTALTPHEDFLQKLVTEIEDDQSNDVSAQRDVKTILPILLHHERDRDSWPKGEKENLQQDKMNHMVDDLKEVVRKLAAADNLRSQGFLRSEQNLPKPNKRACFWKYCVTN</sequence>
<proteinExistence type="inferred from homology"/>
<dbReference type="AlphaFoldDB" id="A0A9D3NTJ2"/>
<dbReference type="GO" id="GO:0005576">
    <property type="term" value="C:extracellular region"/>
    <property type="evidence" value="ECO:0007669"/>
    <property type="project" value="UniProtKB-SubCell"/>
</dbReference>
<reference evidence="8 9" key="1">
    <citation type="submission" date="2021-06" db="EMBL/GenBank/DDBJ databases">
        <title>Chromosome-level genome assembly of the red-tail catfish (Hemibagrus wyckioides).</title>
        <authorList>
            <person name="Shao F."/>
        </authorList>
    </citation>
    <scope>NUCLEOTIDE SEQUENCE [LARGE SCALE GENOMIC DNA]</scope>
    <source>
        <strain evidence="8">EC202008001</strain>
        <tissue evidence="8">Blood</tissue>
    </source>
</reference>
<evidence type="ECO:0000256" key="7">
    <source>
        <dbReference type="SAM" id="Phobius"/>
    </source>
</evidence>
<comment type="similarity">
    <text evidence="2">Belongs to the urotensin-2 family.</text>
</comment>
<evidence type="ECO:0000313" key="8">
    <source>
        <dbReference type="EMBL" id="KAG7329141.1"/>
    </source>
</evidence>
<dbReference type="EMBL" id="JAHKSW010000008">
    <property type="protein sequence ID" value="KAG7329141.1"/>
    <property type="molecule type" value="Genomic_DNA"/>
</dbReference>
<evidence type="ECO:0000256" key="6">
    <source>
        <dbReference type="SAM" id="MobiDB-lite"/>
    </source>
</evidence>
<comment type="subcellular location">
    <subcellularLocation>
        <location evidence="1">Secreted</location>
    </subcellularLocation>
</comment>
<accession>A0A9D3NTJ2</accession>
<keyword evidence="7" id="KW-0472">Membrane</keyword>
<evidence type="ECO:0000256" key="2">
    <source>
        <dbReference type="ARBA" id="ARBA00006719"/>
    </source>
</evidence>
<keyword evidence="3" id="KW-0964">Secreted</keyword>
<feature type="transmembrane region" description="Helical" evidence="7">
    <location>
        <begin position="35"/>
        <end position="56"/>
    </location>
</feature>
<dbReference type="OrthoDB" id="9041662at2759"/>
<dbReference type="GO" id="GO:0005179">
    <property type="term" value="F:hormone activity"/>
    <property type="evidence" value="ECO:0007669"/>
    <property type="project" value="UniProtKB-KW"/>
</dbReference>
<name>A0A9D3NTJ2_9TELE</name>
<dbReference type="InterPro" id="IPR001483">
    <property type="entry name" value="Urotensin_II"/>
</dbReference>
<keyword evidence="7" id="KW-1133">Transmembrane helix</keyword>
<keyword evidence="5" id="KW-1015">Disulfide bond</keyword>
<keyword evidence="7" id="KW-0812">Transmembrane</keyword>
<evidence type="ECO:0008006" key="10">
    <source>
        <dbReference type="Google" id="ProtNLM"/>
    </source>
</evidence>
<evidence type="ECO:0000313" key="9">
    <source>
        <dbReference type="Proteomes" id="UP000824219"/>
    </source>
</evidence>
<feature type="compositionally biased region" description="Basic and acidic residues" evidence="6">
    <location>
        <begin position="1"/>
        <end position="13"/>
    </location>
</feature>
<gene>
    <name evidence="8" type="ORF">KOW79_007315</name>
</gene>
<protein>
    <recommendedName>
        <fullName evidence="10">Urotensin-related peptide 1</fullName>
    </recommendedName>
</protein>
<evidence type="ECO:0000256" key="5">
    <source>
        <dbReference type="ARBA" id="ARBA00023157"/>
    </source>
</evidence>
<dbReference type="GO" id="GO:0097746">
    <property type="term" value="P:blood vessel diameter maintenance"/>
    <property type="evidence" value="ECO:0007669"/>
    <property type="project" value="InterPro"/>
</dbReference>
<evidence type="ECO:0000256" key="4">
    <source>
        <dbReference type="ARBA" id="ARBA00022702"/>
    </source>
</evidence>
<dbReference type="Proteomes" id="UP000824219">
    <property type="component" value="Linkage Group LG08"/>
</dbReference>
<keyword evidence="9" id="KW-1185">Reference proteome</keyword>
<dbReference type="PROSITE" id="PS00984">
    <property type="entry name" value="UROTENSIN_II"/>
    <property type="match status" value="1"/>
</dbReference>
<evidence type="ECO:0000256" key="1">
    <source>
        <dbReference type="ARBA" id="ARBA00004613"/>
    </source>
</evidence>
<evidence type="ECO:0000256" key="3">
    <source>
        <dbReference type="ARBA" id="ARBA00022525"/>
    </source>
</evidence>
<dbReference type="GO" id="GO:0008217">
    <property type="term" value="P:regulation of blood pressure"/>
    <property type="evidence" value="ECO:0007669"/>
    <property type="project" value="InterPro"/>
</dbReference>
<comment type="caution">
    <text evidence="8">The sequence shown here is derived from an EMBL/GenBank/DDBJ whole genome shotgun (WGS) entry which is preliminary data.</text>
</comment>
<organism evidence="8 9">
    <name type="scientific">Hemibagrus wyckioides</name>
    <dbReference type="NCBI Taxonomy" id="337641"/>
    <lineage>
        <taxon>Eukaryota</taxon>
        <taxon>Metazoa</taxon>
        <taxon>Chordata</taxon>
        <taxon>Craniata</taxon>
        <taxon>Vertebrata</taxon>
        <taxon>Euteleostomi</taxon>
        <taxon>Actinopterygii</taxon>
        <taxon>Neopterygii</taxon>
        <taxon>Teleostei</taxon>
        <taxon>Ostariophysi</taxon>
        <taxon>Siluriformes</taxon>
        <taxon>Bagridae</taxon>
        <taxon>Hemibagrus</taxon>
    </lineage>
</organism>
<keyword evidence="4" id="KW-0372">Hormone</keyword>